<organism evidence="1 2">
    <name type="scientific">Tagetes erecta</name>
    <name type="common">African marigold</name>
    <dbReference type="NCBI Taxonomy" id="13708"/>
    <lineage>
        <taxon>Eukaryota</taxon>
        <taxon>Viridiplantae</taxon>
        <taxon>Streptophyta</taxon>
        <taxon>Embryophyta</taxon>
        <taxon>Tracheophyta</taxon>
        <taxon>Spermatophyta</taxon>
        <taxon>Magnoliopsida</taxon>
        <taxon>eudicotyledons</taxon>
        <taxon>Gunneridae</taxon>
        <taxon>Pentapetalae</taxon>
        <taxon>asterids</taxon>
        <taxon>campanulids</taxon>
        <taxon>Asterales</taxon>
        <taxon>Asteraceae</taxon>
        <taxon>Asteroideae</taxon>
        <taxon>Heliantheae alliance</taxon>
        <taxon>Tageteae</taxon>
        <taxon>Tagetes</taxon>
    </lineage>
</organism>
<accession>A0AAD8L1P9</accession>
<gene>
    <name evidence="1" type="ORF">QVD17_11963</name>
</gene>
<name>A0AAD8L1P9_TARER</name>
<proteinExistence type="predicted"/>
<evidence type="ECO:0000313" key="1">
    <source>
        <dbReference type="EMBL" id="KAK1429745.1"/>
    </source>
</evidence>
<sequence>MFNHENPSIVVIENPQQVFLLDQQIEIESDFEDEPSASTTSAVYTASPLHVYLGSLLCMSVNKAAKKRRKRVIERKGKVYACRRSREDEVVALEP</sequence>
<comment type="caution">
    <text evidence="1">The sequence shown here is derived from an EMBL/GenBank/DDBJ whole genome shotgun (WGS) entry which is preliminary data.</text>
</comment>
<protein>
    <submittedName>
        <fullName evidence="1">Uncharacterized protein</fullName>
    </submittedName>
</protein>
<evidence type="ECO:0000313" key="2">
    <source>
        <dbReference type="Proteomes" id="UP001229421"/>
    </source>
</evidence>
<dbReference type="EMBL" id="JAUHHV010000003">
    <property type="protein sequence ID" value="KAK1429745.1"/>
    <property type="molecule type" value="Genomic_DNA"/>
</dbReference>
<keyword evidence="2" id="KW-1185">Reference proteome</keyword>
<dbReference type="AlphaFoldDB" id="A0AAD8L1P9"/>
<reference evidence="1" key="1">
    <citation type="journal article" date="2023" name="bioRxiv">
        <title>Improved chromosome-level genome assembly for marigold (Tagetes erecta).</title>
        <authorList>
            <person name="Jiang F."/>
            <person name="Yuan L."/>
            <person name="Wang S."/>
            <person name="Wang H."/>
            <person name="Xu D."/>
            <person name="Wang A."/>
            <person name="Fan W."/>
        </authorList>
    </citation>
    <scope>NUCLEOTIDE SEQUENCE</scope>
    <source>
        <strain evidence="1">WSJ</strain>
        <tissue evidence="1">Leaf</tissue>
    </source>
</reference>
<dbReference type="Proteomes" id="UP001229421">
    <property type="component" value="Unassembled WGS sequence"/>
</dbReference>